<dbReference type="EMBL" id="FCOC02000004">
    <property type="protein sequence ID" value="SAL26136.1"/>
    <property type="molecule type" value="Genomic_DNA"/>
</dbReference>
<organism evidence="1 2">
    <name type="scientific">Caballeronia sordidicola</name>
    <name type="common">Burkholderia sordidicola</name>
    <dbReference type="NCBI Taxonomy" id="196367"/>
    <lineage>
        <taxon>Bacteria</taxon>
        <taxon>Pseudomonadati</taxon>
        <taxon>Pseudomonadota</taxon>
        <taxon>Betaproteobacteria</taxon>
        <taxon>Burkholderiales</taxon>
        <taxon>Burkholderiaceae</taxon>
        <taxon>Caballeronia</taxon>
    </lineage>
</organism>
<reference evidence="1 2" key="1">
    <citation type="submission" date="2016-01" db="EMBL/GenBank/DDBJ databases">
        <authorList>
            <person name="Oliw E.H."/>
        </authorList>
    </citation>
    <scope>NUCLEOTIDE SEQUENCE [LARGE SCALE GENOMIC DNA]</scope>
    <source>
        <strain evidence="1">LMG 22029</strain>
    </source>
</reference>
<gene>
    <name evidence="1" type="ORF">AWB64_02139</name>
</gene>
<evidence type="ECO:0000313" key="1">
    <source>
        <dbReference type="EMBL" id="SAL26136.1"/>
    </source>
</evidence>
<dbReference type="Proteomes" id="UP000054893">
    <property type="component" value="Unassembled WGS sequence"/>
</dbReference>
<evidence type="ECO:0000313" key="2">
    <source>
        <dbReference type="Proteomes" id="UP000054893"/>
    </source>
</evidence>
<sequence>MDMGCVAFQAHLATLLRGMPRCTTAELNEHTIVFWDGQWAKGAELRNDGSGESYDKFDLDERTCNRLHADLVAWMESPRYGLRSDLEKWIYE</sequence>
<accession>A0A158G219</accession>
<dbReference type="AlphaFoldDB" id="A0A158G219"/>
<name>A0A158G219_CABSO</name>
<proteinExistence type="predicted"/>
<protein>
    <submittedName>
        <fullName evidence="1">Uncharacterized protein</fullName>
    </submittedName>
</protein>